<evidence type="ECO:0000313" key="3">
    <source>
        <dbReference type="Proteomes" id="UP001150238"/>
    </source>
</evidence>
<feature type="compositionally biased region" description="Basic and acidic residues" evidence="1">
    <location>
        <begin position="193"/>
        <end position="204"/>
    </location>
</feature>
<dbReference type="InterPro" id="IPR036322">
    <property type="entry name" value="WD40_repeat_dom_sf"/>
</dbReference>
<organism evidence="2 3">
    <name type="scientific">Lentinula lateritia</name>
    <dbReference type="NCBI Taxonomy" id="40482"/>
    <lineage>
        <taxon>Eukaryota</taxon>
        <taxon>Fungi</taxon>
        <taxon>Dikarya</taxon>
        <taxon>Basidiomycota</taxon>
        <taxon>Agaricomycotina</taxon>
        <taxon>Agaricomycetes</taxon>
        <taxon>Agaricomycetidae</taxon>
        <taxon>Agaricales</taxon>
        <taxon>Marasmiineae</taxon>
        <taxon>Omphalotaceae</taxon>
        <taxon>Lentinula</taxon>
    </lineage>
</organism>
<feature type="region of interest" description="Disordered" evidence="1">
    <location>
        <begin position="437"/>
        <end position="465"/>
    </location>
</feature>
<protein>
    <submittedName>
        <fullName evidence="2">Uncharacterized protein</fullName>
    </submittedName>
</protein>
<dbReference type="SUPFAM" id="SSF50978">
    <property type="entry name" value="WD40 repeat-like"/>
    <property type="match status" value="1"/>
</dbReference>
<accession>A0A9W9A8A4</accession>
<feature type="compositionally biased region" description="Polar residues" evidence="1">
    <location>
        <begin position="181"/>
        <end position="191"/>
    </location>
</feature>
<feature type="compositionally biased region" description="Polar residues" evidence="1">
    <location>
        <begin position="456"/>
        <end position="465"/>
    </location>
</feature>
<feature type="region of interest" description="Disordered" evidence="1">
    <location>
        <begin position="181"/>
        <end position="204"/>
    </location>
</feature>
<evidence type="ECO:0000256" key="1">
    <source>
        <dbReference type="SAM" id="MobiDB-lite"/>
    </source>
</evidence>
<reference evidence="2" key="1">
    <citation type="submission" date="2022-08" db="EMBL/GenBank/DDBJ databases">
        <authorList>
            <consortium name="DOE Joint Genome Institute"/>
            <person name="Min B."/>
            <person name="Riley R."/>
            <person name="Sierra-Patev S."/>
            <person name="Naranjo-Ortiz M."/>
            <person name="Looney B."/>
            <person name="Konkel Z."/>
            <person name="Slot J.C."/>
            <person name="Sakamoto Y."/>
            <person name="Steenwyk J.L."/>
            <person name="Rokas A."/>
            <person name="Carro J."/>
            <person name="Camarero S."/>
            <person name="Ferreira P."/>
            <person name="Molpeceres G."/>
            <person name="Ruiz-Duenas F.J."/>
            <person name="Serrano A."/>
            <person name="Henrissat B."/>
            <person name="Drula E."/>
            <person name="Hughes K.W."/>
            <person name="Mata J.L."/>
            <person name="Ishikawa N.K."/>
            <person name="Vargas-Isla R."/>
            <person name="Ushijima S."/>
            <person name="Smith C.A."/>
            <person name="Ahrendt S."/>
            <person name="Andreopoulos W."/>
            <person name="He G."/>
            <person name="Labutti K."/>
            <person name="Lipzen A."/>
            <person name="Ng V."/>
            <person name="Sandor L."/>
            <person name="Barry K."/>
            <person name="Martinez A.T."/>
            <person name="Xiao Y."/>
            <person name="Gibbons J.G."/>
            <person name="Terashima K."/>
            <person name="Hibbett D.S."/>
            <person name="Grigoriev I.V."/>
        </authorList>
    </citation>
    <scope>NUCLEOTIDE SEQUENCE</scope>
    <source>
        <strain evidence="2">Sp2 HRB7682 ss15</strain>
    </source>
</reference>
<reference evidence="2" key="2">
    <citation type="journal article" date="2023" name="Proc. Natl. Acad. Sci. U.S.A.">
        <title>A global phylogenomic analysis of the shiitake genus Lentinula.</title>
        <authorList>
            <person name="Sierra-Patev S."/>
            <person name="Min B."/>
            <person name="Naranjo-Ortiz M."/>
            <person name="Looney B."/>
            <person name="Konkel Z."/>
            <person name="Slot J.C."/>
            <person name="Sakamoto Y."/>
            <person name="Steenwyk J.L."/>
            <person name="Rokas A."/>
            <person name="Carro J."/>
            <person name="Camarero S."/>
            <person name="Ferreira P."/>
            <person name="Molpeceres G."/>
            <person name="Ruiz-Duenas F.J."/>
            <person name="Serrano A."/>
            <person name="Henrissat B."/>
            <person name="Drula E."/>
            <person name="Hughes K.W."/>
            <person name="Mata J.L."/>
            <person name="Ishikawa N.K."/>
            <person name="Vargas-Isla R."/>
            <person name="Ushijima S."/>
            <person name="Smith C.A."/>
            <person name="Donoghue J."/>
            <person name="Ahrendt S."/>
            <person name="Andreopoulos W."/>
            <person name="He G."/>
            <person name="LaButti K."/>
            <person name="Lipzen A."/>
            <person name="Ng V."/>
            <person name="Riley R."/>
            <person name="Sandor L."/>
            <person name="Barry K."/>
            <person name="Martinez A.T."/>
            <person name="Xiao Y."/>
            <person name="Gibbons J.G."/>
            <person name="Terashima K."/>
            <person name="Grigoriev I.V."/>
            <person name="Hibbett D."/>
        </authorList>
    </citation>
    <scope>NUCLEOTIDE SEQUENCE</scope>
    <source>
        <strain evidence="2">Sp2 HRB7682 ss15</strain>
    </source>
</reference>
<dbReference type="InterPro" id="IPR015943">
    <property type="entry name" value="WD40/YVTN_repeat-like_dom_sf"/>
</dbReference>
<evidence type="ECO:0000313" key="2">
    <source>
        <dbReference type="EMBL" id="KAJ4476853.1"/>
    </source>
</evidence>
<comment type="caution">
    <text evidence="2">The sequence shown here is derived from an EMBL/GenBank/DDBJ whole genome shotgun (WGS) entry which is preliminary data.</text>
</comment>
<proteinExistence type="predicted"/>
<dbReference type="AlphaFoldDB" id="A0A9W9A8A4"/>
<sequence length="1039" mass="117530">MQFIEDVNHDIHVAQNAWNEAVEHWQQSVIDLLSSTEEKHKALSRLTTETDKLINHLNSFTENYRLTVTSLLQERTSVHSSSSARNIAQNAKAIRTLIIQSSRLQEELLEDLPLRRALIRKLETVYIKRISALKGNFLKEDLLQAFLLAGRCRDVLKAVDSSFERSGIVVRPSTHSASMCDQVSEASALSRTSRKDQDRFQRRSSRDEDISACLSGFQCGDHTLDDMQSMFTNIKRRSFAMVFDIIEQFREDEQRISMEIKGTNDRLQAHQESHQEQLDILKDCTENMIERLDLKLNDFKEESNKSTAHGHLQYGQGNTTEYIGNLWTIALRFLPVHGTEDVGKIQRSVTDELQRLGDRVVAECFAVEDLRIHSSFMTSIYNSTTQTPECETEVKTDCSIPHSEDSPSNSLAGELAHLDLVHAAFCDLELEAKTTFSQSERDDAAGRDIQDRRSHFSTGPSDTSSSWISFNSYSLSVSFALAITDLAQSCSSALVSLKLRAKWPMPTLPVFKYTWDGLQLSSIIRISGTVRFWIASKLNASSGHLAASLIFVTSKLTRPHDSVLGFRIAFIPSFRAASSTVIANYFPIPSHLKQYFPKWPIIKVVLVHSGWHRLSHPFTYCSALAVTTENRSNVFLLNLPTVLFLLIGIAFLLQLKATVDRKILEVSHNYLSFDFRRMLRHDEERRQICVMRSEWREVEHITYPNARTRILGVVLSRDAHYLAVAQDTCVDIWNVKVNMNTKPLVQYNSKENRISSIAWSQRSPRLAISYEGGLVYVITMKERSSSIEGFHHSSGQTQQTRTFSVFLHKDLLAVAMGKVVEIRSHRDRNDSTNNPHWELLKTLPAPPIGKYLPIGAIVSIHAMSRDHILILYENGVAVDRRESLWTIVHSDFLDFEHEDTMLIPGVINDVCPGKGTVLVTVAGTYQIFVLGSETAQNIFVPCDPLSKTPQTVSCTKFISEDLVIGAGVGQLVLWNAALGNRLQNLVFCNQAYKSEEDSGWIVSVHKVPDRYEIAFWTTADLQEDATESESHDDLQCRTC</sequence>
<dbReference type="Proteomes" id="UP001150238">
    <property type="component" value="Unassembled WGS sequence"/>
</dbReference>
<gene>
    <name evidence="2" type="ORF">C8J55DRAFT_489876</name>
</gene>
<dbReference type="Gene3D" id="2.130.10.10">
    <property type="entry name" value="YVTN repeat-like/Quinoprotein amine dehydrogenase"/>
    <property type="match status" value="1"/>
</dbReference>
<dbReference type="EMBL" id="JANVFS010000019">
    <property type="protein sequence ID" value="KAJ4476853.1"/>
    <property type="molecule type" value="Genomic_DNA"/>
</dbReference>
<name>A0A9W9A8A4_9AGAR</name>
<feature type="compositionally biased region" description="Basic and acidic residues" evidence="1">
    <location>
        <begin position="439"/>
        <end position="454"/>
    </location>
</feature>